<proteinExistence type="inferred from homology"/>
<dbReference type="Gene3D" id="3.10.310.10">
    <property type="entry name" value="Diaminopimelate Epimerase, Chain A, domain 1"/>
    <property type="match status" value="2"/>
</dbReference>
<evidence type="ECO:0000256" key="2">
    <source>
        <dbReference type="ARBA" id="ARBA00023235"/>
    </source>
</evidence>
<dbReference type="PIRSF" id="PIRSF016184">
    <property type="entry name" value="PhzC_PhzF"/>
    <property type="match status" value="1"/>
</dbReference>
<sequence>MTSIDIQRWTAFSTDPAGGNPAGVVLDADGLTDAAMLGIAADLGYAETAFVTAAGDGAGQAIRYFSPHAEVPFCGHATVAAAAAIAEVAGDGRISFETPVGVVDIVTESEAGDRRVSFTSVSPETAPLPADALADVLAAIGLSDADLHPAFPPAQAFGGNWHPLIVLADRERFDAFTIDPARARAVLDARGWPATMIVLWPEAPDTWHARNVFPVGPIIEDPATGAAAAASGGYLRATGAVRAPARVVILQGSHVGRPSELTVDIPAEGGIVVSGSAVRIG</sequence>
<dbReference type="InterPro" id="IPR003719">
    <property type="entry name" value="Phenazine_PhzF-like"/>
</dbReference>
<protein>
    <submittedName>
        <fullName evidence="3">PhzF family phenazine biosynthesis protein</fullName>
    </submittedName>
</protein>
<dbReference type="Pfam" id="PF02567">
    <property type="entry name" value="PhzC-PhzF"/>
    <property type="match status" value="1"/>
</dbReference>
<dbReference type="Proteomes" id="UP000777440">
    <property type="component" value="Unassembled WGS sequence"/>
</dbReference>
<dbReference type="PANTHER" id="PTHR13774:SF39">
    <property type="entry name" value="BIOSYNTHESIS PROTEIN, PUTATIVE-RELATED"/>
    <property type="match status" value="1"/>
</dbReference>
<reference evidence="3 4" key="1">
    <citation type="journal article" date="2021" name="MBio">
        <title>Poor Competitiveness of Bradyrhizobium in Pigeon Pea Root Colonization in Indian Soils.</title>
        <authorList>
            <person name="Chalasani D."/>
            <person name="Basu A."/>
            <person name="Pullabhotla S.V.S.R.N."/>
            <person name="Jorrin B."/>
            <person name="Neal A.L."/>
            <person name="Poole P.S."/>
            <person name="Podile A.R."/>
            <person name="Tkacz A."/>
        </authorList>
    </citation>
    <scope>NUCLEOTIDE SEQUENCE [LARGE SCALE GENOMIC DNA]</scope>
    <source>
        <strain evidence="3 4">HU12</strain>
    </source>
</reference>
<organism evidence="3 4">
    <name type="scientific">Microbacterium ureisolvens</name>
    <dbReference type="NCBI Taxonomy" id="2781186"/>
    <lineage>
        <taxon>Bacteria</taxon>
        <taxon>Bacillati</taxon>
        <taxon>Actinomycetota</taxon>
        <taxon>Actinomycetes</taxon>
        <taxon>Micrococcales</taxon>
        <taxon>Microbacteriaceae</taxon>
        <taxon>Microbacterium</taxon>
    </lineage>
</organism>
<keyword evidence="4" id="KW-1185">Reference proteome</keyword>
<dbReference type="RefSeq" id="WP_220339227.1">
    <property type="nucleotide sequence ID" value="NZ_JAEUAX010000003.1"/>
</dbReference>
<dbReference type="PANTHER" id="PTHR13774">
    <property type="entry name" value="PHENAZINE BIOSYNTHESIS PROTEIN"/>
    <property type="match status" value="1"/>
</dbReference>
<dbReference type="EMBL" id="JAEUAX010000003">
    <property type="protein sequence ID" value="MBW9109623.1"/>
    <property type="molecule type" value="Genomic_DNA"/>
</dbReference>
<evidence type="ECO:0000313" key="4">
    <source>
        <dbReference type="Proteomes" id="UP000777440"/>
    </source>
</evidence>
<name>A0ABS7HX61_9MICO</name>
<accession>A0ABS7HX61</accession>
<dbReference type="SUPFAM" id="SSF54506">
    <property type="entry name" value="Diaminopimelate epimerase-like"/>
    <property type="match status" value="1"/>
</dbReference>
<comment type="caution">
    <text evidence="3">The sequence shown here is derived from an EMBL/GenBank/DDBJ whole genome shotgun (WGS) entry which is preliminary data.</text>
</comment>
<comment type="similarity">
    <text evidence="1">Belongs to the PhzF family.</text>
</comment>
<evidence type="ECO:0000313" key="3">
    <source>
        <dbReference type="EMBL" id="MBW9109623.1"/>
    </source>
</evidence>
<evidence type="ECO:0000256" key="1">
    <source>
        <dbReference type="ARBA" id="ARBA00008270"/>
    </source>
</evidence>
<gene>
    <name evidence="3" type="ORF">JNB61_07560</name>
</gene>
<keyword evidence="2" id="KW-0413">Isomerase</keyword>
<dbReference type="NCBIfam" id="TIGR00654">
    <property type="entry name" value="PhzF_family"/>
    <property type="match status" value="1"/>
</dbReference>